<feature type="chain" id="PRO_5046880672" evidence="2">
    <location>
        <begin position="23"/>
        <end position="293"/>
    </location>
</feature>
<dbReference type="InterPro" id="IPR011250">
    <property type="entry name" value="OMP/PagP_B-barrel"/>
</dbReference>
<accession>A0ABY7TPK8</accession>
<dbReference type="PANTHER" id="PTHR34001">
    <property type="entry name" value="BLL7405 PROTEIN"/>
    <property type="match status" value="1"/>
</dbReference>
<dbReference type="EMBL" id="CP117411">
    <property type="protein sequence ID" value="WCT74916.1"/>
    <property type="molecule type" value="Genomic_DNA"/>
</dbReference>
<feature type="signal peptide" evidence="2">
    <location>
        <begin position="1"/>
        <end position="22"/>
    </location>
</feature>
<evidence type="ECO:0000256" key="2">
    <source>
        <dbReference type="SAM" id="SignalP"/>
    </source>
</evidence>
<name>A0ABY7TPK8_9SPHN</name>
<dbReference type="RefSeq" id="WP_273690347.1">
    <property type="nucleotide sequence ID" value="NZ_CP117411.1"/>
</dbReference>
<evidence type="ECO:0000313" key="4">
    <source>
        <dbReference type="Proteomes" id="UP001220395"/>
    </source>
</evidence>
<organism evidence="3 4">
    <name type="scientific">Sphingomonas naphthae</name>
    <dbReference type="NCBI Taxonomy" id="1813468"/>
    <lineage>
        <taxon>Bacteria</taxon>
        <taxon>Pseudomonadati</taxon>
        <taxon>Pseudomonadota</taxon>
        <taxon>Alphaproteobacteria</taxon>
        <taxon>Sphingomonadales</taxon>
        <taxon>Sphingomonadaceae</taxon>
        <taxon>Sphingomonas</taxon>
    </lineage>
</organism>
<dbReference type="Proteomes" id="UP001220395">
    <property type="component" value="Chromosome"/>
</dbReference>
<dbReference type="PANTHER" id="PTHR34001:SF3">
    <property type="entry name" value="BLL7405 PROTEIN"/>
    <property type="match status" value="1"/>
</dbReference>
<keyword evidence="4" id="KW-1185">Reference proteome</keyword>
<sequence length="293" mass="31017">MKSFVVGGLLAVTLSAATPAFAQDSASASSWTGPYAGMRLGFSWQPKDRNETLIFDTNRDGTFNDTVRTTTGANAFSPGFCGGVGHTSLPANGCQGDAGGTEIAGVLGFDYQIGSNIVVGALVDYGRSGVTDGVSGFSTTPANYTFSRTLRGQGSLRARAGYAVAIFDAEPTTLAYATGGLAYGRVRNRFGTTNGANAFIDPKGDDARLNQARDNVWGYTYGGGVEQRIGKFSIGVLYLYTSLKDNDYVVDVQRGAAPVTNPFLLTNATGTFMKRSYSDFNRHSVSVTTSYRF</sequence>
<evidence type="ECO:0000313" key="3">
    <source>
        <dbReference type="EMBL" id="WCT74916.1"/>
    </source>
</evidence>
<evidence type="ECO:0000256" key="1">
    <source>
        <dbReference type="ARBA" id="ARBA00038306"/>
    </source>
</evidence>
<gene>
    <name evidence="3" type="ORF">PQ455_06775</name>
</gene>
<reference evidence="3 4" key="1">
    <citation type="submission" date="2023-02" db="EMBL/GenBank/DDBJ databases">
        <title>Genome sequence of Sphingomonas naphthae.</title>
        <authorList>
            <person name="Kim S."/>
            <person name="Heo J."/>
            <person name="Kwon S.-W."/>
        </authorList>
    </citation>
    <scope>NUCLEOTIDE SEQUENCE [LARGE SCALE GENOMIC DNA]</scope>
    <source>
        <strain evidence="3 4">KACC 18716</strain>
    </source>
</reference>
<comment type="similarity">
    <text evidence="1">Belongs to the Omp25/RopB family.</text>
</comment>
<keyword evidence="2" id="KW-0732">Signal</keyword>
<protein>
    <submittedName>
        <fullName evidence="3">Outer membrane beta-barrel protein</fullName>
    </submittedName>
</protein>
<proteinExistence type="inferred from homology"/>
<dbReference type="SUPFAM" id="SSF56925">
    <property type="entry name" value="OMPA-like"/>
    <property type="match status" value="1"/>
</dbReference>
<dbReference type="InterPro" id="IPR051692">
    <property type="entry name" value="OMP-like"/>
</dbReference>